<dbReference type="Pfam" id="PF09118">
    <property type="entry name" value="GO-like_E_set"/>
    <property type="match status" value="1"/>
</dbReference>
<feature type="region of interest" description="Disordered" evidence="2">
    <location>
        <begin position="296"/>
        <end position="315"/>
    </location>
</feature>
<proteinExistence type="predicted"/>
<protein>
    <recommendedName>
        <fullName evidence="8">Galactose oxidase-like Early set domain-containing protein</fullName>
    </recommendedName>
</protein>
<evidence type="ECO:0000259" key="5">
    <source>
        <dbReference type="Pfam" id="PF09118"/>
    </source>
</evidence>
<dbReference type="CDD" id="cd02851">
    <property type="entry name" value="E_set_GO_C"/>
    <property type="match status" value="1"/>
</dbReference>
<dbReference type="InterPro" id="IPR013783">
    <property type="entry name" value="Ig-like_fold"/>
</dbReference>
<evidence type="ECO:0000256" key="3">
    <source>
        <dbReference type="SAM" id="SignalP"/>
    </source>
</evidence>
<dbReference type="OrthoDB" id="2019572at2759"/>
<name>A0A409VV27_9AGAR</name>
<reference evidence="6 7" key="1">
    <citation type="journal article" date="2018" name="Evol. Lett.">
        <title>Horizontal gene cluster transfer increased hallucinogenic mushroom diversity.</title>
        <authorList>
            <person name="Reynolds H.T."/>
            <person name="Vijayakumar V."/>
            <person name="Gluck-Thaler E."/>
            <person name="Korotkin H.B."/>
            <person name="Matheny P.B."/>
            <person name="Slot J.C."/>
        </authorList>
    </citation>
    <scope>NUCLEOTIDE SEQUENCE [LARGE SCALE GENOMIC DNA]</scope>
    <source>
        <strain evidence="6 7">SRW20</strain>
    </source>
</reference>
<dbReference type="InterPro" id="IPR014756">
    <property type="entry name" value="Ig_E-set"/>
</dbReference>
<dbReference type="InterPro" id="IPR009880">
    <property type="entry name" value="Glyoxal_oxidase_N"/>
</dbReference>
<dbReference type="Gene3D" id="2.60.40.10">
    <property type="entry name" value="Immunoglobulins"/>
    <property type="match status" value="1"/>
</dbReference>
<evidence type="ECO:0008006" key="8">
    <source>
        <dbReference type="Google" id="ProtNLM"/>
    </source>
</evidence>
<keyword evidence="1 3" id="KW-0732">Signal</keyword>
<dbReference type="SUPFAM" id="SSF81296">
    <property type="entry name" value="E set domains"/>
    <property type="match status" value="1"/>
</dbReference>
<dbReference type="InterPro" id="IPR015202">
    <property type="entry name" value="GO-like_E_set"/>
</dbReference>
<evidence type="ECO:0000256" key="1">
    <source>
        <dbReference type="ARBA" id="ARBA00022729"/>
    </source>
</evidence>
<gene>
    <name evidence="6" type="ORF">CVT26_013399</name>
</gene>
<dbReference type="InParanoid" id="A0A409VV27"/>
<evidence type="ECO:0000313" key="7">
    <source>
        <dbReference type="Proteomes" id="UP000284706"/>
    </source>
</evidence>
<feature type="chain" id="PRO_5019190646" description="Galactose oxidase-like Early set domain-containing protein" evidence="3">
    <location>
        <begin position="21"/>
        <end position="576"/>
    </location>
</feature>
<dbReference type="Proteomes" id="UP000284706">
    <property type="component" value="Unassembled WGS sequence"/>
</dbReference>
<dbReference type="PANTHER" id="PTHR32208:SF96">
    <property type="entry name" value="GLYOXAL OXIDASE"/>
    <property type="match status" value="1"/>
</dbReference>
<dbReference type="EMBL" id="NHYE01005552">
    <property type="protein sequence ID" value="PPQ70114.1"/>
    <property type="molecule type" value="Genomic_DNA"/>
</dbReference>
<evidence type="ECO:0000313" key="6">
    <source>
        <dbReference type="EMBL" id="PPQ70114.1"/>
    </source>
</evidence>
<organism evidence="6 7">
    <name type="scientific">Gymnopilus dilepis</name>
    <dbReference type="NCBI Taxonomy" id="231916"/>
    <lineage>
        <taxon>Eukaryota</taxon>
        <taxon>Fungi</taxon>
        <taxon>Dikarya</taxon>
        <taxon>Basidiomycota</taxon>
        <taxon>Agaricomycotina</taxon>
        <taxon>Agaricomycetes</taxon>
        <taxon>Agaricomycetidae</taxon>
        <taxon>Agaricales</taxon>
        <taxon>Agaricineae</taxon>
        <taxon>Hymenogastraceae</taxon>
        <taxon>Gymnopilus</taxon>
    </lineage>
</organism>
<dbReference type="InterPro" id="IPR011043">
    <property type="entry name" value="Gal_Oxase/kelch_b-propeller"/>
</dbReference>
<feature type="domain" description="Glyoxal oxidase N-terminal" evidence="4">
    <location>
        <begin position="130"/>
        <end position="453"/>
    </location>
</feature>
<dbReference type="Pfam" id="PF07250">
    <property type="entry name" value="Glyoxal_oxid_N"/>
    <property type="match status" value="1"/>
</dbReference>
<keyword evidence="7" id="KW-1185">Reference proteome</keyword>
<dbReference type="Gene3D" id="2.130.10.80">
    <property type="entry name" value="Galactose oxidase/kelch, beta-propeller"/>
    <property type="match status" value="1"/>
</dbReference>
<dbReference type="STRING" id="231916.A0A409VV27"/>
<dbReference type="SUPFAM" id="SSF50965">
    <property type="entry name" value="Galactose oxidase, central domain"/>
    <property type="match status" value="1"/>
</dbReference>
<feature type="signal peptide" evidence="3">
    <location>
        <begin position="1"/>
        <end position="20"/>
    </location>
</feature>
<dbReference type="PANTHER" id="PTHR32208">
    <property type="entry name" value="SECRETED PROTEIN-RELATED"/>
    <property type="match status" value="1"/>
</dbReference>
<evidence type="ECO:0000259" key="4">
    <source>
        <dbReference type="Pfam" id="PF07250"/>
    </source>
</evidence>
<dbReference type="InterPro" id="IPR037293">
    <property type="entry name" value="Gal_Oxidase_central_sf"/>
</dbReference>
<comment type="caution">
    <text evidence="6">The sequence shown here is derived from an EMBL/GenBank/DDBJ whole genome shotgun (WGS) entry which is preliminary data.</text>
</comment>
<evidence type="ECO:0000256" key="2">
    <source>
        <dbReference type="SAM" id="MobiDB-lite"/>
    </source>
</evidence>
<sequence>MGRTSIFLSKILSLAGVALAASPKWEFVQNGTSGVLALEAIVVSPTLAIFMDRATNDPLMINGAPAWASLWNFRTNTATALKLITDSFCASGGFLSNGTMVGNHFNLRYSVLIGLHVNSVGGNIPVITAAQDGRMGLRIFEPCDDPNGEGCTFIEDPATLHLATNRWYPSAVRIFDGSLMIAGGMHEDTPFYNTDPANTIEFFPSKDNGVPRNSSFLARTVPVNLFPRLLPLPDGRILMIANNQTIIYDVEKNTEEILPEIPNGVRVTNPMDGTATLLPLSPPNFTPEVLVCGGSNSSDQIPSEQLSSQDPATTQCSRMTITPAGIKKGWEIEHMLEPRTMPEFIIIPNGQIVITNGAMTGYAAISSVGDTIGNSNADHPVLTPSLYTPDAPLGKRISNAGLPTTNIARMYHSTATLTPSGNIMLAGSNPNPQVVNDTEFHTEFRVEFLNPPFMSVPRPQLSKVPTKIGFNQPFTIELSIPSNLKASSIKVALMDLGFSSHAFHVSQRLVFMDAILAPNRKSMLITSPPNNRVFPPGPAFLFVTIDDVSSEGSRLMIGNGQAPPVRDQGIPLPLQL</sequence>
<feature type="domain" description="Galactose oxidase-like Early set" evidence="5">
    <location>
        <begin position="458"/>
        <end position="557"/>
    </location>
</feature>
<dbReference type="AlphaFoldDB" id="A0A409VV27"/>
<accession>A0A409VV27</accession>